<feature type="repeat" description="PPR" evidence="8">
    <location>
        <begin position="638"/>
        <end position="668"/>
    </location>
</feature>
<dbReference type="Pfam" id="PF01535">
    <property type="entry name" value="PPR"/>
    <property type="match status" value="2"/>
</dbReference>
<feature type="repeat" description="PPR" evidence="8">
    <location>
        <begin position="847"/>
        <end position="881"/>
    </location>
</feature>
<feature type="compositionally biased region" description="Low complexity" evidence="9">
    <location>
        <begin position="579"/>
        <end position="622"/>
    </location>
</feature>
<evidence type="ECO:0000256" key="6">
    <source>
        <dbReference type="ARBA" id="ARBA00023235"/>
    </source>
</evidence>
<dbReference type="GO" id="GO:0003729">
    <property type="term" value="F:mRNA binding"/>
    <property type="evidence" value="ECO:0007669"/>
    <property type="project" value="TreeGrafter"/>
</dbReference>
<evidence type="ECO:0000256" key="9">
    <source>
        <dbReference type="SAM" id="MobiDB-lite"/>
    </source>
</evidence>
<feature type="repeat" description="PPR" evidence="8">
    <location>
        <begin position="917"/>
        <end position="951"/>
    </location>
</feature>
<feature type="compositionally biased region" description="Basic residues" evidence="9">
    <location>
        <begin position="265"/>
        <end position="274"/>
    </location>
</feature>
<evidence type="ECO:0000256" key="4">
    <source>
        <dbReference type="ARBA" id="ARBA00022946"/>
    </source>
</evidence>
<dbReference type="InterPro" id="IPR046357">
    <property type="entry name" value="PPIase_dom_sf"/>
</dbReference>
<dbReference type="EMBL" id="RWGY01000031">
    <property type="protein sequence ID" value="TVU14288.1"/>
    <property type="molecule type" value="Genomic_DNA"/>
</dbReference>
<keyword evidence="6 7" id="KW-0413">Isomerase</keyword>
<dbReference type="InterPro" id="IPR001179">
    <property type="entry name" value="PPIase_FKBP_dom"/>
</dbReference>
<feature type="repeat" description="PPR" evidence="8">
    <location>
        <begin position="952"/>
        <end position="986"/>
    </location>
</feature>
<feature type="compositionally biased region" description="Acidic residues" evidence="9">
    <location>
        <begin position="117"/>
        <end position="149"/>
    </location>
</feature>
<dbReference type="Gene3D" id="3.10.50.40">
    <property type="match status" value="1"/>
</dbReference>
<dbReference type="PANTHER" id="PTHR47932">
    <property type="entry name" value="ATPASE EXPRESSION PROTEIN 3"/>
    <property type="match status" value="1"/>
</dbReference>
<comment type="catalytic activity">
    <reaction evidence="1 7">
        <text>[protein]-peptidylproline (omega=180) = [protein]-peptidylproline (omega=0)</text>
        <dbReference type="Rhea" id="RHEA:16237"/>
        <dbReference type="Rhea" id="RHEA-COMP:10747"/>
        <dbReference type="Rhea" id="RHEA-COMP:10748"/>
        <dbReference type="ChEBI" id="CHEBI:83833"/>
        <dbReference type="ChEBI" id="CHEBI:83834"/>
        <dbReference type="EC" id="5.2.1.8"/>
    </reaction>
</comment>
<feature type="region of interest" description="Disordered" evidence="9">
    <location>
        <begin position="579"/>
        <end position="641"/>
    </location>
</feature>
<evidence type="ECO:0000313" key="11">
    <source>
        <dbReference type="EMBL" id="TVU14288.1"/>
    </source>
</evidence>
<dbReference type="Pfam" id="PF17800">
    <property type="entry name" value="NPL"/>
    <property type="match status" value="1"/>
</dbReference>
<feature type="non-terminal residue" evidence="11">
    <location>
        <position position="1104"/>
    </location>
</feature>
<dbReference type="Gene3D" id="1.25.40.10">
    <property type="entry name" value="Tetratricopeptide repeat domain"/>
    <property type="match status" value="5"/>
</dbReference>
<evidence type="ECO:0000256" key="2">
    <source>
        <dbReference type="ARBA" id="ARBA00013194"/>
    </source>
</evidence>
<evidence type="ECO:0000256" key="5">
    <source>
        <dbReference type="ARBA" id="ARBA00023110"/>
    </source>
</evidence>
<name>A0A5J9TTZ8_9POAL</name>
<evidence type="ECO:0000256" key="7">
    <source>
        <dbReference type="PROSITE-ProRule" id="PRU00277"/>
    </source>
</evidence>
<dbReference type="EC" id="5.2.1.8" evidence="2 7"/>
<accession>A0A5J9TTZ8</accession>
<keyword evidence="5 7" id="KW-0697">Rotamase</keyword>
<feature type="domain" description="PPIase FKBP-type" evidence="10">
    <location>
        <begin position="398"/>
        <end position="484"/>
    </location>
</feature>
<dbReference type="FunFam" id="3.10.50.40:FF:000006">
    <property type="entry name" value="Peptidyl-prolyl cis-trans isomerase"/>
    <property type="match status" value="1"/>
</dbReference>
<feature type="region of interest" description="Disordered" evidence="9">
    <location>
        <begin position="525"/>
        <end position="563"/>
    </location>
</feature>
<dbReference type="Gramene" id="TVU14288">
    <property type="protein sequence ID" value="TVU14288"/>
    <property type="gene ID" value="EJB05_37749"/>
</dbReference>
<feature type="compositionally biased region" description="Polar residues" evidence="9">
    <location>
        <begin position="308"/>
        <end position="322"/>
    </location>
</feature>
<feature type="repeat" description="PPR" evidence="8">
    <location>
        <begin position="812"/>
        <end position="846"/>
    </location>
</feature>
<feature type="repeat" description="PPR" evidence="8">
    <location>
        <begin position="672"/>
        <end position="706"/>
    </location>
</feature>
<dbReference type="Pfam" id="PF13041">
    <property type="entry name" value="PPR_2"/>
    <property type="match status" value="5"/>
</dbReference>
<evidence type="ECO:0000256" key="1">
    <source>
        <dbReference type="ARBA" id="ARBA00000971"/>
    </source>
</evidence>
<sequence length="1104" mass="119920">MSSFWGVEVKPGKPYTLTDGDSLGRLRLTQATLGDPVGKGEKGAGGKKCVLQCSVDNKDPVYLCSLVPDQSETCHLELEFEEDVVTFSVNGSRSIHLAGYYIPEECEEGMCGRDADSLEGSDEDDLLESDDDDSEEDGSDYDSETDEEMVYNQRRGKSSVVIEEIQEDDKPAVGGAQKGSNKKHANEMDKSQLQLAVRTPPAESMESEDEDGFPVPIAESKKSPESVSKNTKDTSNEDRKRKSEAISNRGDSSGEVKAENDGASKKKKKAKGKRSTVDNGIVNNEEKEVKQQDSPADANQKKKKNKNTSSSEAVTDQQSAKKNQIHGDAEEVTAQEGSKKKSKKQKTQETNKSDSQAQTGLAESGSRKEPLQTRTFGNGMIIQELEMGKPDGKRATRGKKVSMRYIGKLKNGKIFDSNIGGRPFEFRLGVGEVIKGWDVGVDGMRIGDKRRLTIPPSMGYGNQRVGQIPQNSTLFFDVELVNWTVAASGAPGAHAATASQPAHRFPSAEIQTQCLRHHRLPPCALSSSPSLPPPAPRARTPSNTCTCASAAPRPTRRVSPSPAPARVLHLRRAGCTARTAASARSFTGATSTRRSASWAPPRARPTFPSPTGSSATSAAGAAPPTPRASSRRAGRPPPPATYGALADGYCRAGLLEDARRVVDGMPARVEPTAYAFNPLIHALCDRGRVRDALAVLDDMLSRGCAPDVVTYNILLEAACKGRGYRQAMELIDFMRSEGCEPNNVTYNVIIDAMCREGDVDDAREFLNNLPSKGCKPNTVNYNTVLKGFCGAERWEDANEIVTEMIEENCQPSEATLNVIINALSRKGQLQNVIQLLEKLSKHGCTASVVTYNSIINGFCEQGHVDSALELLSSMQSFGCKPDIITYNTVLKGLCGAERWDDAEELMAKMTENGCFPDNVTFNTMIGFLCQKGLAVQAFEVFKQMSKKGCSPNPITYSTIINGLAKAGKMGQALEVFNGMACKGFSSDKIFQLLTDCLNEEDKIEEAVQIVRKLQDAGTPLNTVLYNTVLLALCRNGKTDYAIDLLSNMVSCGCMPDESTYIILIEGLAYEGFLKEARELLSNLCSRDILRNSLIKNEALLLDQK</sequence>
<keyword evidence="12" id="KW-1185">Reference proteome</keyword>
<feature type="repeat" description="PPR" evidence="8">
    <location>
        <begin position="882"/>
        <end position="916"/>
    </location>
</feature>
<dbReference type="PROSITE" id="PS51375">
    <property type="entry name" value="PPR"/>
    <property type="match status" value="11"/>
</dbReference>
<evidence type="ECO:0000256" key="8">
    <source>
        <dbReference type="PROSITE-ProRule" id="PRU00708"/>
    </source>
</evidence>
<dbReference type="OrthoDB" id="185373at2759"/>
<dbReference type="GO" id="GO:0003755">
    <property type="term" value="F:peptidyl-prolyl cis-trans isomerase activity"/>
    <property type="evidence" value="ECO:0007669"/>
    <property type="project" value="UniProtKB-KW"/>
</dbReference>
<dbReference type="Proteomes" id="UP000324897">
    <property type="component" value="Unassembled WGS sequence"/>
</dbReference>
<feature type="repeat" description="PPR" evidence="8">
    <location>
        <begin position="1021"/>
        <end position="1055"/>
    </location>
</feature>
<dbReference type="PANTHER" id="PTHR47932:SF24">
    <property type="entry name" value="PENTATRICOPEPTIDE REPEAT-CONTAINING PROTEIN"/>
    <property type="match status" value="1"/>
</dbReference>
<dbReference type="InterPro" id="IPR002885">
    <property type="entry name" value="PPR_rpt"/>
</dbReference>
<feature type="repeat" description="PPR" evidence="8">
    <location>
        <begin position="707"/>
        <end position="741"/>
    </location>
</feature>
<feature type="compositionally biased region" description="Basic and acidic residues" evidence="9">
    <location>
        <begin position="219"/>
        <end position="244"/>
    </location>
</feature>
<feature type="repeat" description="PPR" evidence="8">
    <location>
        <begin position="777"/>
        <end position="811"/>
    </location>
</feature>
<proteinExistence type="predicted"/>
<dbReference type="Gene3D" id="2.60.120.340">
    <property type="entry name" value="Nucleoplasmin core domain"/>
    <property type="match status" value="1"/>
</dbReference>
<feature type="region of interest" description="Disordered" evidence="9">
    <location>
        <begin position="111"/>
        <end position="375"/>
    </location>
</feature>
<reference evidence="11 12" key="1">
    <citation type="journal article" date="2019" name="Sci. Rep.">
        <title>A high-quality genome of Eragrostis curvula grass provides insights into Poaceae evolution and supports new strategies to enhance forage quality.</title>
        <authorList>
            <person name="Carballo J."/>
            <person name="Santos B.A.C.M."/>
            <person name="Zappacosta D."/>
            <person name="Garbus I."/>
            <person name="Selva J.P."/>
            <person name="Gallo C.A."/>
            <person name="Diaz A."/>
            <person name="Albertini E."/>
            <person name="Caccamo M."/>
            <person name="Echenique V."/>
        </authorList>
    </citation>
    <scope>NUCLEOTIDE SEQUENCE [LARGE SCALE GENOMIC DNA]</scope>
    <source>
        <strain evidence="12">cv. Victoria</strain>
        <tissue evidence="11">Leaf</tissue>
    </source>
</reference>
<keyword evidence="3" id="KW-0677">Repeat</keyword>
<feature type="repeat" description="PPR" evidence="8">
    <location>
        <begin position="742"/>
        <end position="776"/>
    </location>
</feature>
<dbReference type="InterPro" id="IPR041232">
    <property type="entry name" value="NPL"/>
</dbReference>
<dbReference type="SUPFAM" id="SSF54534">
    <property type="entry name" value="FKBP-like"/>
    <property type="match status" value="1"/>
</dbReference>
<gene>
    <name evidence="11" type="ORF">EJB05_37749</name>
</gene>
<evidence type="ECO:0000313" key="12">
    <source>
        <dbReference type="Proteomes" id="UP000324897"/>
    </source>
</evidence>
<dbReference type="InterPro" id="IPR011990">
    <property type="entry name" value="TPR-like_helical_dom_sf"/>
</dbReference>
<protein>
    <recommendedName>
        <fullName evidence="2 7">peptidylprolyl isomerase</fullName>
        <ecNumber evidence="2 7">5.2.1.8</ecNumber>
    </recommendedName>
</protein>
<comment type="caution">
    <text evidence="11">The sequence shown here is derived from an EMBL/GenBank/DDBJ whole genome shotgun (WGS) entry which is preliminary data.</text>
</comment>
<dbReference type="Pfam" id="PF00254">
    <property type="entry name" value="FKBP_C"/>
    <property type="match status" value="1"/>
</dbReference>
<dbReference type="NCBIfam" id="TIGR00756">
    <property type="entry name" value="PPR"/>
    <property type="match status" value="10"/>
</dbReference>
<organism evidence="11 12">
    <name type="scientific">Eragrostis curvula</name>
    <name type="common">weeping love grass</name>
    <dbReference type="NCBI Taxonomy" id="38414"/>
    <lineage>
        <taxon>Eukaryota</taxon>
        <taxon>Viridiplantae</taxon>
        <taxon>Streptophyta</taxon>
        <taxon>Embryophyta</taxon>
        <taxon>Tracheophyta</taxon>
        <taxon>Spermatophyta</taxon>
        <taxon>Magnoliopsida</taxon>
        <taxon>Liliopsida</taxon>
        <taxon>Poales</taxon>
        <taxon>Poaceae</taxon>
        <taxon>PACMAD clade</taxon>
        <taxon>Chloridoideae</taxon>
        <taxon>Eragrostideae</taxon>
        <taxon>Eragrostidinae</taxon>
        <taxon>Eragrostis</taxon>
    </lineage>
</organism>
<evidence type="ECO:0000256" key="3">
    <source>
        <dbReference type="ARBA" id="ARBA00022737"/>
    </source>
</evidence>
<dbReference type="AlphaFoldDB" id="A0A5J9TTZ8"/>
<evidence type="ECO:0000259" key="10">
    <source>
        <dbReference type="PROSITE" id="PS50059"/>
    </source>
</evidence>
<keyword evidence="4" id="KW-0809">Transit peptide</keyword>
<feature type="compositionally biased region" description="Basic and acidic residues" evidence="9">
    <location>
        <begin position="252"/>
        <end position="264"/>
    </location>
</feature>
<dbReference type="PROSITE" id="PS50059">
    <property type="entry name" value="FKBP_PPIASE"/>
    <property type="match status" value="1"/>
</dbReference>